<keyword evidence="1" id="KW-1133">Transmembrane helix</keyword>
<dbReference type="InterPro" id="IPR008480">
    <property type="entry name" value="DUF761_pln"/>
</dbReference>
<dbReference type="Pfam" id="PF05553">
    <property type="entry name" value="DUF761"/>
    <property type="match status" value="1"/>
</dbReference>
<dbReference type="AlphaFoldDB" id="A0A699J903"/>
<name>A0A699J903_TANCI</name>
<dbReference type="EMBL" id="BKCJ010385143">
    <property type="protein sequence ID" value="GFA20402.1"/>
    <property type="molecule type" value="Genomic_DNA"/>
</dbReference>
<dbReference type="PANTHER" id="PTHR33098">
    <property type="entry name" value="COTTON FIBER (DUF761)"/>
    <property type="match status" value="1"/>
</dbReference>
<accession>A0A699J903</accession>
<sequence length="218" mass="25169">MYIPSILTFAVNDIPLLYSAILLWLCPFYVFVIINTLVITIAATPCFHHHTNHNEVESQPLDHLPPVTVPPMIVYEDVNTLPEVSTVVYEVENPIIDDEPVVVDDKEVLVVNEAEDIHKVTRSTWQSPMEKVQKEFVFPVREKPLAGSRFVGQRKLTAKVNPEDRVLASRKLRKEGSPSQDELNRRVEAFIKKFYDDLRLQRQESLQRYMDIMNRGAE</sequence>
<evidence type="ECO:0000313" key="2">
    <source>
        <dbReference type="EMBL" id="GFA20402.1"/>
    </source>
</evidence>
<proteinExistence type="predicted"/>
<organism evidence="2">
    <name type="scientific">Tanacetum cinerariifolium</name>
    <name type="common">Dalmatian daisy</name>
    <name type="synonym">Chrysanthemum cinerariifolium</name>
    <dbReference type="NCBI Taxonomy" id="118510"/>
    <lineage>
        <taxon>Eukaryota</taxon>
        <taxon>Viridiplantae</taxon>
        <taxon>Streptophyta</taxon>
        <taxon>Embryophyta</taxon>
        <taxon>Tracheophyta</taxon>
        <taxon>Spermatophyta</taxon>
        <taxon>Magnoliopsida</taxon>
        <taxon>eudicotyledons</taxon>
        <taxon>Gunneridae</taxon>
        <taxon>Pentapetalae</taxon>
        <taxon>asterids</taxon>
        <taxon>campanulids</taxon>
        <taxon>Asterales</taxon>
        <taxon>Asteraceae</taxon>
        <taxon>Asteroideae</taxon>
        <taxon>Anthemideae</taxon>
        <taxon>Anthemidinae</taxon>
        <taxon>Tanacetum</taxon>
    </lineage>
</organism>
<comment type="caution">
    <text evidence="2">The sequence shown here is derived from an EMBL/GenBank/DDBJ whole genome shotgun (WGS) entry which is preliminary data.</text>
</comment>
<keyword evidence="1" id="KW-0472">Membrane</keyword>
<feature type="transmembrane region" description="Helical" evidence="1">
    <location>
        <begin position="20"/>
        <end position="43"/>
    </location>
</feature>
<evidence type="ECO:0000256" key="1">
    <source>
        <dbReference type="SAM" id="Phobius"/>
    </source>
</evidence>
<protein>
    <submittedName>
        <fullName evidence="2">Bromodomain-containing protein</fullName>
    </submittedName>
</protein>
<keyword evidence="1" id="KW-0812">Transmembrane</keyword>
<dbReference type="PANTHER" id="PTHR33098:SF75">
    <property type="entry name" value="DUF4408 DOMAIN PROTEIN"/>
    <property type="match status" value="1"/>
</dbReference>
<gene>
    <name evidence="2" type="ORF">Tci_592374</name>
</gene>
<reference evidence="2" key="1">
    <citation type="journal article" date="2019" name="Sci. Rep.">
        <title>Draft genome of Tanacetum cinerariifolium, the natural source of mosquito coil.</title>
        <authorList>
            <person name="Yamashiro T."/>
            <person name="Shiraishi A."/>
            <person name="Satake H."/>
            <person name="Nakayama K."/>
        </authorList>
    </citation>
    <scope>NUCLEOTIDE SEQUENCE</scope>
</reference>